<reference evidence="12" key="2">
    <citation type="journal article" date="2021" name="Microorganisms">
        <title>Bacterial Dimethylsulfoniopropionate Biosynthesis in the East China Sea.</title>
        <authorList>
            <person name="Liu J."/>
            <person name="Zhang Y."/>
            <person name="Liu J."/>
            <person name="Zhong H."/>
            <person name="Williams B.T."/>
            <person name="Zheng Y."/>
            <person name="Curson A.R.J."/>
            <person name="Sun C."/>
            <person name="Sun H."/>
            <person name="Song D."/>
            <person name="Wagner Mackenzie B."/>
            <person name="Bermejo Martinez A."/>
            <person name="Todd J.D."/>
            <person name="Zhang X.H."/>
        </authorList>
    </citation>
    <scope>NUCLEOTIDE SEQUENCE</scope>
    <source>
        <strain evidence="12">AESS21</strain>
    </source>
</reference>
<dbReference type="Proteomes" id="UP000705379">
    <property type="component" value="Unassembled WGS sequence"/>
</dbReference>
<evidence type="ECO:0000256" key="9">
    <source>
        <dbReference type="ARBA" id="ARBA00023157"/>
    </source>
</evidence>
<name>A0A944CF51_9HYPH</name>
<evidence type="ECO:0000313" key="12">
    <source>
        <dbReference type="EMBL" id="MBS8261462.1"/>
    </source>
</evidence>
<keyword evidence="7 10" id="KW-0067">ATP-binding</keyword>
<evidence type="ECO:0000256" key="6">
    <source>
        <dbReference type="ARBA" id="ARBA00022741"/>
    </source>
</evidence>
<keyword evidence="8" id="KW-0809">Transit peptide</keyword>
<protein>
    <recommendedName>
        <fullName evidence="10">Glutamate--cysteine ligase</fullName>
        <ecNumber evidence="10">6.3.2.2</ecNumber>
    </recommendedName>
</protein>
<comment type="similarity">
    <text evidence="10">Belongs to the glutamate--cysteine ligase type 2 family. EgtA subfamily.</text>
</comment>
<dbReference type="GO" id="GO:0005524">
    <property type="term" value="F:ATP binding"/>
    <property type="evidence" value="ECO:0007669"/>
    <property type="project" value="UniProtKB-UniRule"/>
</dbReference>
<dbReference type="PIRSF" id="PIRSF017901">
    <property type="entry name" value="GCL"/>
    <property type="match status" value="1"/>
</dbReference>
<evidence type="ECO:0000256" key="10">
    <source>
        <dbReference type="PIRNR" id="PIRNR017901"/>
    </source>
</evidence>
<sequence>MARDTVDSTPIESIADLAETLEAGCKPAEKFRIGTEHEKFGFHLSDLSPIPYEGSHGVEAVLSGMEKLLGWERIEDNGKIIGLSDPVGGGAISIEPGGQFELSGAPLETLHETCRETNVHLAHVRQVAEPLGVGFLGTGMAPTWRRDDVPVMPKSRYEIMTRYMPKVGKYGLDMMYRTTTIQVNLDFASEADMAKKMRVGLALQPIATAIFANSPFTDGKPNGYKSFRAEVWNDLDQDRTGNLPFAFDDGFGFESYVEWALDVPMYFIKRGATYYDATDTTFRAFMNGSYEGKVPDARPTIGDWNNHLSTLFPDVRLKKYIEMRGADGGPWRRICALPAFWVGLLYDDGILDQAWQLVRDWTEEERDTLRAGVPRTALQTPFRNGQVLDVAKEVLALSKEGLRRRNRLSDGDLDEQVHLAPVEEGLAAGMCPADILLQRYGGSWDGDINQIFKDYAY</sequence>
<keyword evidence="9 11" id="KW-1015">Disulfide bond</keyword>
<comment type="function">
    <text evidence="10">Catalyzes the synthesis of gamma-glutamylcysteine (gamma-GC).</text>
</comment>
<keyword evidence="6 10" id="KW-0547">Nucleotide-binding</keyword>
<comment type="caution">
    <text evidence="12">The sequence shown here is derived from an EMBL/GenBank/DDBJ whole genome shotgun (WGS) entry which is preliminary data.</text>
</comment>
<dbReference type="PANTHER" id="PTHR34378">
    <property type="entry name" value="GLUTAMATE--CYSTEINE LIGASE, CHLOROPLASTIC"/>
    <property type="match status" value="1"/>
</dbReference>
<dbReference type="SUPFAM" id="SSF55931">
    <property type="entry name" value="Glutamine synthetase/guanido kinase"/>
    <property type="match status" value="1"/>
</dbReference>
<comment type="subunit">
    <text evidence="3">Homodimer or monomer when oxidized or reduced, respectively.</text>
</comment>
<dbReference type="InterPro" id="IPR011556">
    <property type="entry name" value="Glut_cys_lig_pln_type"/>
</dbReference>
<dbReference type="InterPro" id="IPR014746">
    <property type="entry name" value="Gln_synth/guanido_kin_cat_dom"/>
</dbReference>
<gene>
    <name evidence="12" type="ORF">DYI23_14650</name>
</gene>
<organism evidence="12 13">
    <name type="scientific">Roseibium polysiphoniae</name>
    <dbReference type="NCBI Taxonomy" id="2571221"/>
    <lineage>
        <taxon>Bacteria</taxon>
        <taxon>Pseudomonadati</taxon>
        <taxon>Pseudomonadota</taxon>
        <taxon>Alphaproteobacteria</taxon>
        <taxon>Hyphomicrobiales</taxon>
        <taxon>Stappiaceae</taxon>
        <taxon>Roseibium</taxon>
    </lineage>
</organism>
<evidence type="ECO:0000256" key="7">
    <source>
        <dbReference type="ARBA" id="ARBA00022840"/>
    </source>
</evidence>
<comment type="pathway">
    <text evidence="1">Sulfur metabolism; glutathione biosynthesis; glutathione from L-cysteine and L-glutamate: step 1/2.</text>
</comment>
<evidence type="ECO:0000313" key="13">
    <source>
        <dbReference type="Proteomes" id="UP000705379"/>
    </source>
</evidence>
<accession>A0A944CF51</accession>
<evidence type="ECO:0000256" key="11">
    <source>
        <dbReference type="PIRSR" id="PIRSR017901-50"/>
    </source>
</evidence>
<dbReference type="RefSeq" id="WP_213216831.1">
    <property type="nucleotide sequence ID" value="NZ_QTKU01000003.1"/>
</dbReference>
<dbReference type="GO" id="GO:0006750">
    <property type="term" value="P:glutathione biosynthetic process"/>
    <property type="evidence" value="ECO:0007669"/>
    <property type="project" value="UniProtKB-UniRule"/>
</dbReference>
<keyword evidence="4 10" id="KW-0436">Ligase</keyword>
<evidence type="ECO:0000256" key="1">
    <source>
        <dbReference type="ARBA" id="ARBA00005006"/>
    </source>
</evidence>
<dbReference type="GO" id="GO:0004357">
    <property type="term" value="F:glutamate-cysteine ligase activity"/>
    <property type="evidence" value="ECO:0007669"/>
    <property type="project" value="UniProtKB-UniRule"/>
</dbReference>
<reference evidence="12" key="1">
    <citation type="submission" date="2018-08" db="EMBL/GenBank/DDBJ databases">
        <authorList>
            <person name="Jin W."/>
            <person name="Wang H."/>
            <person name="Yang Y."/>
            <person name="Li M."/>
            <person name="Liu J."/>
        </authorList>
    </citation>
    <scope>NUCLEOTIDE SEQUENCE</scope>
    <source>
        <strain evidence="12">AESS21</strain>
    </source>
</reference>
<dbReference type="EMBL" id="QTKU01000003">
    <property type="protein sequence ID" value="MBS8261462.1"/>
    <property type="molecule type" value="Genomic_DNA"/>
</dbReference>
<comment type="similarity">
    <text evidence="2">Belongs to the carboxylate-amine ligase family. Glutamate--cysteine ligase type 2 subfamily.</text>
</comment>
<feature type="disulfide bond" evidence="11">
    <location>
        <begin position="114"/>
        <end position="335"/>
    </location>
</feature>
<dbReference type="Pfam" id="PF04107">
    <property type="entry name" value="GCS2"/>
    <property type="match status" value="1"/>
</dbReference>
<evidence type="ECO:0000256" key="3">
    <source>
        <dbReference type="ARBA" id="ARBA00011153"/>
    </source>
</evidence>
<comment type="catalytic activity">
    <reaction evidence="10">
        <text>L-cysteine + L-glutamate + ATP = gamma-L-glutamyl-L-cysteine + ADP + phosphate + H(+)</text>
        <dbReference type="Rhea" id="RHEA:13285"/>
        <dbReference type="ChEBI" id="CHEBI:15378"/>
        <dbReference type="ChEBI" id="CHEBI:29985"/>
        <dbReference type="ChEBI" id="CHEBI:30616"/>
        <dbReference type="ChEBI" id="CHEBI:35235"/>
        <dbReference type="ChEBI" id="CHEBI:43474"/>
        <dbReference type="ChEBI" id="CHEBI:58173"/>
        <dbReference type="ChEBI" id="CHEBI:456216"/>
        <dbReference type="EC" id="6.3.2.2"/>
    </reaction>
</comment>
<dbReference type="InterPro" id="IPR035434">
    <property type="entry name" value="GCL_bact_plant"/>
</dbReference>
<evidence type="ECO:0000256" key="5">
    <source>
        <dbReference type="ARBA" id="ARBA00022684"/>
    </source>
</evidence>
<evidence type="ECO:0000256" key="2">
    <source>
        <dbReference type="ARBA" id="ARBA00010253"/>
    </source>
</evidence>
<dbReference type="EC" id="6.3.2.2" evidence="10"/>
<evidence type="ECO:0000256" key="4">
    <source>
        <dbReference type="ARBA" id="ARBA00022598"/>
    </source>
</evidence>
<dbReference type="AlphaFoldDB" id="A0A944CF51"/>
<evidence type="ECO:0000256" key="8">
    <source>
        <dbReference type="ARBA" id="ARBA00022946"/>
    </source>
</evidence>
<dbReference type="InterPro" id="IPR006336">
    <property type="entry name" value="GCS2"/>
</dbReference>
<dbReference type="PANTHER" id="PTHR34378:SF1">
    <property type="entry name" value="GLUTAMATE--CYSTEINE LIGASE, CHLOROPLASTIC"/>
    <property type="match status" value="1"/>
</dbReference>
<dbReference type="Gene3D" id="3.30.590.20">
    <property type="match status" value="1"/>
</dbReference>
<dbReference type="NCBIfam" id="TIGR01436">
    <property type="entry name" value="glu_cys_lig_pln"/>
    <property type="match status" value="1"/>
</dbReference>
<keyword evidence="5" id="KW-0317">Glutathione biosynthesis</keyword>
<proteinExistence type="inferred from homology"/>